<comment type="caution">
    <text evidence="8">The sequence shown here is derived from an EMBL/GenBank/DDBJ whole genome shotgun (WGS) entry which is preliminary data.</text>
</comment>
<evidence type="ECO:0000313" key="9">
    <source>
        <dbReference type="Proteomes" id="UP000674938"/>
    </source>
</evidence>
<name>A0A940SVS7_9ENTE</name>
<dbReference type="SUPFAM" id="SSF161098">
    <property type="entry name" value="MetI-like"/>
    <property type="match status" value="1"/>
</dbReference>
<feature type="domain" description="ABC transmembrane type-1" evidence="7">
    <location>
        <begin position="61"/>
        <end position="273"/>
    </location>
</feature>
<comment type="similarity">
    <text evidence="6">Belongs to the binding-protein-dependent transport system permease family.</text>
</comment>
<dbReference type="InterPro" id="IPR052730">
    <property type="entry name" value="Sugar_ABC_transporter"/>
</dbReference>
<dbReference type="AlphaFoldDB" id="A0A940SVS7"/>
<gene>
    <name evidence="8" type="ORF">I6N95_14340</name>
</gene>
<evidence type="ECO:0000256" key="1">
    <source>
        <dbReference type="ARBA" id="ARBA00004141"/>
    </source>
</evidence>
<evidence type="ECO:0000256" key="3">
    <source>
        <dbReference type="ARBA" id="ARBA00022692"/>
    </source>
</evidence>
<dbReference type="PROSITE" id="PS50928">
    <property type="entry name" value="ABC_TM1"/>
    <property type="match status" value="1"/>
</dbReference>
<keyword evidence="5 6" id="KW-0472">Membrane</keyword>
<dbReference type="InterPro" id="IPR000515">
    <property type="entry name" value="MetI-like"/>
</dbReference>
<feature type="transmembrane region" description="Helical" evidence="6">
    <location>
        <begin position="149"/>
        <end position="173"/>
    </location>
</feature>
<dbReference type="GO" id="GO:0005886">
    <property type="term" value="C:plasma membrane"/>
    <property type="evidence" value="ECO:0007669"/>
    <property type="project" value="UniProtKB-SubCell"/>
</dbReference>
<keyword evidence="3 6" id="KW-0812">Transmembrane</keyword>
<dbReference type="InterPro" id="IPR035906">
    <property type="entry name" value="MetI-like_sf"/>
</dbReference>
<evidence type="ECO:0000256" key="6">
    <source>
        <dbReference type="RuleBase" id="RU363032"/>
    </source>
</evidence>
<evidence type="ECO:0000256" key="4">
    <source>
        <dbReference type="ARBA" id="ARBA00022989"/>
    </source>
</evidence>
<dbReference type="PANTHER" id="PTHR43759:SF1">
    <property type="entry name" value="GLUCOSE IMPORT SYSTEM PERMEASE PROTEIN GLCT"/>
    <property type="match status" value="1"/>
</dbReference>
<dbReference type="GO" id="GO:0055085">
    <property type="term" value="P:transmembrane transport"/>
    <property type="evidence" value="ECO:0007669"/>
    <property type="project" value="InterPro"/>
</dbReference>
<protein>
    <submittedName>
        <fullName evidence="8">ABC transporter permease subunit</fullName>
    </submittedName>
</protein>
<keyword evidence="9" id="KW-1185">Reference proteome</keyword>
<feature type="transmembrane region" description="Helical" evidence="6">
    <location>
        <begin position="99"/>
        <end position="120"/>
    </location>
</feature>
<dbReference type="PANTHER" id="PTHR43759">
    <property type="entry name" value="TREHALOSE TRANSPORT SYSTEM PERMEASE PROTEIN SUGA"/>
    <property type="match status" value="1"/>
</dbReference>
<reference evidence="8" key="1">
    <citation type="submission" date="2020-12" db="EMBL/GenBank/DDBJ databases">
        <title>Vagococcus allomyrinae sp. nov. and Enterococcus lavae sp. nov., isolated from the larvae of Allomyrina dichotoma.</title>
        <authorList>
            <person name="Lee S.D."/>
        </authorList>
    </citation>
    <scope>NUCLEOTIDE SEQUENCE</scope>
    <source>
        <strain evidence="8">BWB3-3</strain>
    </source>
</reference>
<evidence type="ECO:0000256" key="5">
    <source>
        <dbReference type="ARBA" id="ARBA00023136"/>
    </source>
</evidence>
<feature type="transmembrane region" description="Helical" evidence="6">
    <location>
        <begin position="194"/>
        <end position="219"/>
    </location>
</feature>
<feature type="transmembrane region" description="Helical" evidence="6">
    <location>
        <begin position="61"/>
        <end position="87"/>
    </location>
</feature>
<evidence type="ECO:0000256" key="2">
    <source>
        <dbReference type="ARBA" id="ARBA00022448"/>
    </source>
</evidence>
<dbReference type="Proteomes" id="UP000674938">
    <property type="component" value="Unassembled WGS sequence"/>
</dbReference>
<keyword evidence="4 6" id="KW-1133">Transmembrane helix</keyword>
<dbReference type="RefSeq" id="WP_209529164.1">
    <property type="nucleotide sequence ID" value="NZ_JAEEGA010000009.1"/>
</dbReference>
<evidence type="ECO:0000313" key="8">
    <source>
        <dbReference type="EMBL" id="MBP1042194.1"/>
    </source>
</evidence>
<comment type="subcellular location">
    <subcellularLocation>
        <location evidence="6">Cell membrane</location>
        <topology evidence="6">Multi-pass membrane protein</topology>
    </subcellularLocation>
    <subcellularLocation>
        <location evidence="1">Membrane</location>
        <topology evidence="1">Multi-pass membrane protein</topology>
    </subcellularLocation>
</comment>
<dbReference type="CDD" id="cd06261">
    <property type="entry name" value="TM_PBP2"/>
    <property type="match status" value="1"/>
</dbReference>
<dbReference type="Pfam" id="PF00528">
    <property type="entry name" value="BPD_transp_1"/>
    <property type="match status" value="1"/>
</dbReference>
<keyword evidence="2 6" id="KW-0813">Transport</keyword>
<sequence length="290" mass="31848">MNKASWLKLVPFLLLNVSILLSGLLKALQVSLGYYPIIGLKQLTLGYYQSVLGDPHFQRSLLYTCYLALTTAGLSLVLGLSLALVVLKRSERSKWAVGLLQLPIALPHIIVVMMVLQMVAQTGLLSRVMLALGLINDGGSFPLLVHDRAGVGIILVFLYKQIPYVAVTLLAILRRVDLQYVLVAKTLGASFWQRFWHIVFPLIQPTLLTLFVILFAFVFGSFEVPYMLGSPSRETLAVTAYTLFSQADLAKRPQGMALNLIMSAICTTVVLVSLAISRRLPGGQGGGRYE</sequence>
<dbReference type="Gene3D" id="1.10.3720.10">
    <property type="entry name" value="MetI-like"/>
    <property type="match status" value="1"/>
</dbReference>
<feature type="transmembrane region" description="Helical" evidence="6">
    <location>
        <begin position="6"/>
        <end position="25"/>
    </location>
</feature>
<accession>A0A940SVS7</accession>
<organism evidence="8 9">
    <name type="scientific">Vagococcus allomyrinae</name>
    <dbReference type="NCBI Taxonomy" id="2794353"/>
    <lineage>
        <taxon>Bacteria</taxon>
        <taxon>Bacillati</taxon>
        <taxon>Bacillota</taxon>
        <taxon>Bacilli</taxon>
        <taxon>Lactobacillales</taxon>
        <taxon>Enterococcaceae</taxon>
        <taxon>Vagococcus</taxon>
    </lineage>
</organism>
<feature type="transmembrane region" description="Helical" evidence="6">
    <location>
        <begin position="256"/>
        <end position="276"/>
    </location>
</feature>
<proteinExistence type="inferred from homology"/>
<evidence type="ECO:0000259" key="7">
    <source>
        <dbReference type="PROSITE" id="PS50928"/>
    </source>
</evidence>
<dbReference type="EMBL" id="JAEEGA010000009">
    <property type="protein sequence ID" value="MBP1042194.1"/>
    <property type="molecule type" value="Genomic_DNA"/>
</dbReference>